<protein>
    <submittedName>
        <fullName evidence="1">Uncharacterized protein</fullName>
    </submittedName>
</protein>
<dbReference type="EMBL" id="CM056742">
    <property type="protein sequence ID" value="KAJ8674831.1"/>
    <property type="molecule type" value="Genomic_DNA"/>
</dbReference>
<proteinExistence type="predicted"/>
<evidence type="ECO:0000313" key="2">
    <source>
        <dbReference type="Proteomes" id="UP001239111"/>
    </source>
</evidence>
<comment type="caution">
    <text evidence="1">The sequence shown here is derived from an EMBL/GenBank/DDBJ whole genome shotgun (WGS) entry which is preliminary data.</text>
</comment>
<evidence type="ECO:0000313" key="1">
    <source>
        <dbReference type="EMBL" id="KAJ8674831.1"/>
    </source>
</evidence>
<dbReference type="Proteomes" id="UP001239111">
    <property type="component" value="Chromosome 2"/>
</dbReference>
<organism evidence="1 2">
    <name type="scientific">Eretmocerus hayati</name>
    <dbReference type="NCBI Taxonomy" id="131215"/>
    <lineage>
        <taxon>Eukaryota</taxon>
        <taxon>Metazoa</taxon>
        <taxon>Ecdysozoa</taxon>
        <taxon>Arthropoda</taxon>
        <taxon>Hexapoda</taxon>
        <taxon>Insecta</taxon>
        <taxon>Pterygota</taxon>
        <taxon>Neoptera</taxon>
        <taxon>Endopterygota</taxon>
        <taxon>Hymenoptera</taxon>
        <taxon>Apocrita</taxon>
        <taxon>Proctotrupomorpha</taxon>
        <taxon>Chalcidoidea</taxon>
        <taxon>Aphelinidae</taxon>
        <taxon>Aphelininae</taxon>
        <taxon>Eretmocerus</taxon>
    </lineage>
</organism>
<gene>
    <name evidence="1" type="ORF">QAD02_010617</name>
</gene>
<name>A0ACC2NW51_9HYME</name>
<reference evidence="1" key="1">
    <citation type="submission" date="2023-04" db="EMBL/GenBank/DDBJ databases">
        <title>A chromosome-level genome assembly of the parasitoid wasp Eretmocerus hayati.</title>
        <authorList>
            <person name="Zhong Y."/>
            <person name="Liu S."/>
            <person name="Liu Y."/>
        </authorList>
    </citation>
    <scope>NUCLEOTIDE SEQUENCE</scope>
    <source>
        <strain evidence="1">ZJU_SS_LIU_2023</strain>
    </source>
</reference>
<keyword evidence="2" id="KW-1185">Reference proteome</keyword>
<accession>A0ACC2NW51</accession>
<sequence>MWPVTVSNLPGNMALSHQTQQQQQQQLLSHQSLNPQLAAGQQVQRLNNAQGMQGTGGMVVGNQLIMNQQTNNFGQCMGQQQQDQQHQQQQIQQIQHQMTNQQMQQTQDQTQEQLLYQQQMQQLQQMQILQQQDQQQQQQQQQQQNRLLVNQMQQVQQQQQQQQQQPNYQLNQLNQQPIHIMQQQQQQQTQQQQQVNQQQFNIQTMQKQQGLHQQNMNMGDLDQQQQQQLIASFNQQQQQQDNFLNQMQASQNQQLQQLQQQQFQQQQSCGQAQYQTQMLNQPVETLQQNGLTVMGNINDLQANNQYQQNQISYQMRNFDPNRTTTVQQIQNSQQIAQNQNIQALNVNQVQNISCNVIDRIPPLQQHVHQDSSWTEEVARKRAKTIKNAFKNKRQLSNSNTSLDQCLSGDEFSDKLNPQSGPSFLDDPSGYLAQQTALLNSTISRQTGVTSSQQPLLVNNSQQSSVTYLSQPKPSSLASPTSLFSANGSNGLGKNNPTSPVFVHSSMTPNSAGSATDSEGGSPMSCHRCVTSADTQSLASPTCTQDSYKQRNELQRHHYSLLSDTVEDVSSSMEKCIHQQSSCQHHQNQQQLDSRPIQGGTVSTSHGSPIGTNSPAHSDIPTSSTSQPATPQSLISSQPSTPCAYSQPATPHMSGQQTNIGEQRSTTPSVIGSDPTCAEHQSAPAKKMEGYQAHVHTLGSNVSKSGSSIITTMASGHTVSSNTITSSPLEMVQSVVSSIQVPQVSNPSNNQHAQQQQQQQTQQQQANVQVHNVLTSSGLLKQANTGQALPPGHILVSSNGQLIMASTGGVMAPPPPKINSMPPLSVSQMVTNVTGTVSQVIPAVAQQVIGQPTVLVNTIQTPVIIQPGMVTMDSIGQNVQIPHLTVAGNVLQNAQSIIDASNAQQQQEVARNVAAAVANQNLVNQRQQGLSSDPPVAKKKVYKKRKNNTQTVASMLHIAAASSQQNAGMLMQSHQSNFAQQNFQAQSLGGPMLQALTIVQGKNGGPAQLVMNGQPQATSAHFNTQQIIANAQPAQQINLLQPVNLLNGATSMVQNFPTIQQFIVPGLGSMVMSADGTATLLQDTGNMGMQLQLQNVNGQNVLTPVQNTGGLFGSGQSILAAGPAGMVIRAPQATQGKIIQAQHSPGAQFISPANGGQFLVNGTTSFGNQINPIVANVSPNQQVTFNTTQVRPSNIQGQQEFIQMNGQTLMVPCATAQNIANASSSQNQQNTTFVQQNTTIVQQQTTMVSNNQIPAGFPAANSNVTPSIEHPTMSIDNNQSYILSANVLTGKDPESPKTTVVSISAEPSIEQQQQSQQQAEQQESEQASQQQSHEQIQISIPNQLNQQQPIQQTKVILASELAVIEKTQQQQAADADAAAQAALMLRHSVSTQTAQNQQNAAAQSALMRQGSPPDTTTHSPGNSQRSNSPSVDTTTHGAASPPPPTSTRQQSSTPMVHCVSSSEPDSGDAQLSSDDWKSSSKPADNLGNGKESLIQNPKSQLVEIQQPSTPVSQAQQQQQQQQVLQQTVKATLVESTSPVSSGIQIFAKQADGVVSTVQCEGRGIKRKQDSIHAMHSTLHEDQDDAVDDSESATHGPGQDIDIKQQPCKPRRRKRRKTEKRKLFAVGEVVWGCCRGNSSPWPGKVEALGGPLVTPTTTSSGTTGTRWQAKPSRSDDERDENGVNGSGGDDDDDEDDEVEGNSGDEVEDERSAWIRWYGAQRESGLSQVPISSLKSLSEGLEAHHSARQKLRKSRKLSSQLENAIQEAMAELDSRARAAVNQTCNKAPTKDCKAIVPTTPKPIAAIDAYFHDSNFLDYIGVEERMKFVHIFLNFNDL</sequence>